<name>A0A0F8ZWV6_9ZZZZ</name>
<comment type="caution">
    <text evidence="1">The sequence shown here is derived from an EMBL/GenBank/DDBJ whole genome shotgun (WGS) entry which is preliminary data.</text>
</comment>
<dbReference type="EMBL" id="LAZR01061028">
    <property type="protein sequence ID" value="KKK64426.1"/>
    <property type="molecule type" value="Genomic_DNA"/>
</dbReference>
<proteinExistence type="predicted"/>
<dbReference type="AlphaFoldDB" id="A0A0F8ZWV6"/>
<protein>
    <submittedName>
        <fullName evidence="1">Uncharacterized protein</fullName>
    </submittedName>
</protein>
<gene>
    <name evidence="1" type="ORF">LCGC14_2984310</name>
</gene>
<accession>A0A0F8ZWV6</accession>
<evidence type="ECO:0000313" key="1">
    <source>
        <dbReference type="EMBL" id="KKK64426.1"/>
    </source>
</evidence>
<sequence>MILDQSPSKAELHQFASQLQDVLKADLDTLNECFMGHQSDEFTLGLLTGFSNAFQILKTLGPQQAEKYYEMIISYIADHLCQRESFEYNEECEEM</sequence>
<organism evidence="1">
    <name type="scientific">marine sediment metagenome</name>
    <dbReference type="NCBI Taxonomy" id="412755"/>
    <lineage>
        <taxon>unclassified sequences</taxon>
        <taxon>metagenomes</taxon>
        <taxon>ecological metagenomes</taxon>
    </lineage>
</organism>
<reference evidence="1" key="1">
    <citation type="journal article" date="2015" name="Nature">
        <title>Complex archaea that bridge the gap between prokaryotes and eukaryotes.</title>
        <authorList>
            <person name="Spang A."/>
            <person name="Saw J.H."/>
            <person name="Jorgensen S.L."/>
            <person name="Zaremba-Niedzwiedzka K."/>
            <person name="Martijn J."/>
            <person name="Lind A.E."/>
            <person name="van Eijk R."/>
            <person name="Schleper C."/>
            <person name="Guy L."/>
            <person name="Ettema T.J."/>
        </authorList>
    </citation>
    <scope>NUCLEOTIDE SEQUENCE</scope>
</reference>